<dbReference type="PROSITE" id="PS50089">
    <property type="entry name" value="ZF_RING_2"/>
    <property type="match status" value="1"/>
</dbReference>
<feature type="domain" description="RING-type" evidence="6">
    <location>
        <begin position="131"/>
        <end position="176"/>
    </location>
</feature>
<evidence type="ECO:0000259" key="6">
    <source>
        <dbReference type="PROSITE" id="PS50089"/>
    </source>
</evidence>
<gene>
    <name evidence="7" type="ORF">VTK73DRAFT_8734</name>
</gene>
<keyword evidence="8" id="KW-1185">Reference proteome</keyword>
<evidence type="ECO:0000256" key="3">
    <source>
        <dbReference type="ARBA" id="ARBA00022833"/>
    </source>
</evidence>
<feature type="compositionally biased region" description="Polar residues" evidence="5">
    <location>
        <begin position="26"/>
        <end position="41"/>
    </location>
</feature>
<evidence type="ECO:0000313" key="7">
    <source>
        <dbReference type="EMBL" id="KAL1854460.1"/>
    </source>
</evidence>
<evidence type="ECO:0000256" key="4">
    <source>
        <dbReference type="PROSITE-ProRule" id="PRU00175"/>
    </source>
</evidence>
<name>A0ABR3W6Q1_9PEZI</name>
<dbReference type="Gene3D" id="3.30.40.10">
    <property type="entry name" value="Zinc/RING finger domain, C3HC4 (zinc finger)"/>
    <property type="match status" value="1"/>
</dbReference>
<dbReference type="EMBL" id="JAZHXJ010000660">
    <property type="protein sequence ID" value="KAL1854460.1"/>
    <property type="molecule type" value="Genomic_DNA"/>
</dbReference>
<reference evidence="7 8" key="1">
    <citation type="journal article" date="2024" name="Commun. Biol.">
        <title>Comparative genomic analysis of thermophilic fungi reveals convergent evolutionary adaptations and gene losses.</title>
        <authorList>
            <person name="Steindorff A.S."/>
            <person name="Aguilar-Pontes M.V."/>
            <person name="Robinson A.J."/>
            <person name="Andreopoulos B."/>
            <person name="LaButti K."/>
            <person name="Kuo A."/>
            <person name="Mondo S."/>
            <person name="Riley R."/>
            <person name="Otillar R."/>
            <person name="Haridas S."/>
            <person name="Lipzen A."/>
            <person name="Grimwood J."/>
            <person name="Schmutz J."/>
            <person name="Clum A."/>
            <person name="Reid I.D."/>
            <person name="Moisan M.C."/>
            <person name="Butler G."/>
            <person name="Nguyen T.T.M."/>
            <person name="Dewar K."/>
            <person name="Conant G."/>
            <person name="Drula E."/>
            <person name="Henrissat B."/>
            <person name="Hansel C."/>
            <person name="Singer S."/>
            <person name="Hutchinson M.I."/>
            <person name="de Vries R.P."/>
            <person name="Natvig D.O."/>
            <person name="Powell A.J."/>
            <person name="Tsang A."/>
            <person name="Grigoriev I.V."/>
        </authorList>
    </citation>
    <scope>NUCLEOTIDE SEQUENCE [LARGE SCALE GENOMIC DNA]</scope>
    <source>
        <strain evidence="7 8">ATCC 24622</strain>
    </source>
</reference>
<dbReference type="PANTHER" id="PTHR15710:SF243">
    <property type="entry name" value="E3 UBIQUITIN-PROTEIN LIGASE PRAJA-2 ISOFORM X1"/>
    <property type="match status" value="1"/>
</dbReference>
<evidence type="ECO:0000256" key="5">
    <source>
        <dbReference type="SAM" id="MobiDB-lite"/>
    </source>
</evidence>
<proteinExistence type="predicted"/>
<evidence type="ECO:0000256" key="2">
    <source>
        <dbReference type="ARBA" id="ARBA00022771"/>
    </source>
</evidence>
<dbReference type="SUPFAM" id="SSF57850">
    <property type="entry name" value="RING/U-box"/>
    <property type="match status" value="1"/>
</dbReference>
<keyword evidence="1" id="KW-0479">Metal-binding</keyword>
<dbReference type="Proteomes" id="UP001586593">
    <property type="component" value="Unassembled WGS sequence"/>
</dbReference>
<dbReference type="InterPro" id="IPR013083">
    <property type="entry name" value="Znf_RING/FYVE/PHD"/>
</dbReference>
<feature type="region of interest" description="Disordered" evidence="5">
    <location>
        <begin position="1"/>
        <end position="55"/>
    </location>
</feature>
<comment type="caution">
    <text evidence="7">The sequence shown here is derived from an EMBL/GenBank/DDBJ whole genome shotgun (WGS) entry which is preliminary data.</text>
</comment>
<sequence length="201" mass="23042">MASQYEVEHGIKPTAESTSRRRRQVDMSSFTSHLHQLTSTDESQDAHRHHNPHAVPTPVDIAALFRLLQDQMDTLARSAPSEENRNLLWDLFQSLESDIQNPPTTVQGVSQEYIDSLERVPRRRIKPDESCPICAEKYLDDQYCLVVELPCHQSHRFDLECVAPWLLAKGTCPLCRKDLTKKKEVVVEDDEEDEDPNGMYG</sequence>
<keyword evidence="2 4" id="KW-0863">Zinc-finger</keyword>
<keyword evidence="3" id="KW-0862">Zinc</keyword>
<dbReference type="Pfam" id="PF13639">
    <property type="entry name" value="zf-RING_2"/>
    <property type="match status" value="1"/>
</dbReference>
<dbReference type="PANTHER" id="PTHR15710">
    <property type="entry name" value="E3 UBIQUITIN-PROTEIN LIGASE PRAJA"/>
    <property type="match status" value="1"/>
</dbReference>
<evidence type="ECO:0000256" key="1">
    <source>
        <dbReference type="ARBA" id="ARBA00022723"/>
    </source>
</evidence>
<protein>
    <recommendedName>
        <fullName evidence="6">RING-type domain-containing protein</fullName>
    </recommendedName>
</protein>
<evidence type="ECO:0000313" key="8">
    <source>
        <dbReference type="Proteomes" id="UP001586593"/>
    </source>
</evidence>
<dbReference type="InterPro" id="IPR001841">
    <property type="entry name" value="Znf_RING"/>
</dbReference>
<accession>A0ABR3W6Q1</accession>
<organism evidence="7 8">
    <name type="scientific">Phialemonium thermophilum</name>
    <dbReference type="NCBI Taxonomy" id="223376"/>
    <lineage>
        <taxon>Eukaryota</taxon>
        <taxon>Fungi</taxon>
        <taxon>Dikarya</taxon>
        <taxon>Ascomycota</taxon>
        <taxon>Pezizomycotina</taxon>
        <taxon>Sordariomycetes</taxon>
        <taxon>Sordariomycetidae</taxon>
        <taxon>Cephalothecales</taxon>
        <taxon>Cephalothecaceae</taxon>
        <taxon>Phialemonium</taxon>
    </lineage>
</organism>
<feature type="compositionally biased region" description="Basic and acidic residues" evidence="5">
    <location>
        <begin position="1"/>
        <end position="11"/>
    </location>
</feature>